<dbReference type="EMBL" id="OW152826">
    <property type="protein sequence ID" value="CAH2042279.1"/>
    <property type="molecule type" value="Genomic_DNA"/>
</dbReference>
<protein>
    <submittedName>
        <fullName evidence="2">Uncharacterized protein</fullName>
    </submittedName>
</protein>
<feature type="region of interest" description="Disordered" evidence="1">
    <location>
        <begin position="80"/>
        <end position="131"/>
    </location>
</feature>
<evidence type="ECO:0000313" key="3">
    <source>
        <dbReference type="Proteomes" id="UP000837857"/>
    </source>
</evidence>
<keyword evidence="3" id="KW-1185">Reference proteome</keyword>
<accession>A0ABN8I0K4</accession>
<feature type="compositionally biased region" description="Low complexity" evidence="1">
    <location>
        <begin position="532"/>
        <end position="541"/>
    </location>
</feature>
<evidence type="ECO:0000313" key="2">
    <source>
        <dbReference type="EMBL" id="CAH2042279.1"/>
    </source>
</evidence>
<dbReference type="Proteomes" id="UP000837857">
    <property type="component" value="Chromosome 14"/>
</dbReference>
<feature type="region of interest" description="Disordered" evidence="1">
    <location>
        <begin position="31"/>
        <end position="68"/>
    </location>
</feature>
<name>A0ABN8I0K4_9NEOP</name>
<feature type="region of interest" description="Disordered" evidence="1">
    <location>
        <begin position="522"/>
        <end position="541"/>
    </location>
</feature>
<sequence length="541" mass="58907">MLMKVQVIQAMMITHWALKMDVFTHTEGAANAREQGSGASSPDMDFLEMDFDPGPSCEADTGDDSSPDADLEVANSMLEENEPAIRGTSPEYVPGPKLNPLPSAPATSASNDTEPHYFNVPSTSRGPDVPQNNVQVETTCDHEYGPYIMHTNFRGEQFWVKRTMSTCPNNASSTLHVSNGDLVSPREALNYEEDHQDGQHAFQINQSERSVVDSSSFSSALYHITMAKRLMIEKTWSDVENHDAANMSQEQGADSIDSENGCVDPPRCMVWSEREACERQVTQIGTSACGATAVVNVFIALGVPVNIEEINTAVGTRQRANNAPLPRYLLSRSVAGCTAADLITGIQRASDGLVTARFFPTHPERAISLSHWLADWISLGAVPILTLNLQVGCDGEIPDAWHHQMVFGVSPRGVYLCNPVECVPETVLWPRLTSPSVLLVRTRDVLARFTTDTDLTPLMAVPDRRFHTFNVLGQVANVIREWRAHGWAGRVGRSGHVRLPASYRAGVTVAALTGSEAHRRLVHAAPPPPSGAPGHADPAPH</sequence>
<reference evidence="2" key="1">
    <citation type="submission" date="2022-03" db="EMBL/GenBank/DDBJ databases">
        <authorList>
            <person name="Martin H S."/>
        </authorList>
    </citation>
    <scope>NUCLEOTIDE SEQUENCE</scope>
</reference>
<feature type="compositionally biased region" description="Polar residues" evidence="1">
    <location>
        <begin position="120"/>
        <end position="131"/>
    </location>
</feature>
<evidence type="ECO:0000256" key="1">
    <source>
        <dbReference type="SAM" id="MobiDB-lite"/>
    </source>
</evidence>
<proteinExistence type="predicted"/>
<gene>
    <name evidence="2" type="ORF">IPOD504_LOCUS3705</name>
</gene>
<feature type="non-terminal residue" evidence="2">
    <location>
        <position position="1"/>
    </location>
</feature>
<organism evidence="2 3">
    <name type="scientific">Iphiclides podalirius</name>
    <name type="common">scarce swallowtail</name>
    <dbReference type="NCBI Taxonomy" id="110791"/>
    <lineage>
        <taxon>Eukaryota</taxon>
        <taxon>Metazoa</taxon>
        <taxon>Ecdysozoa</taxon>
        <taxon>Arthropoda</taxon>
        <taxon>Hexapoda</taxon>
        <taxon>Insecta</taxon>
        <taxon>Pterygota</taxon>
        <taxon>Neoptera</taxon>
        <taxon>Endopterygota</taxon>
        <taxon>Lepidoptera</taxon>
        <taxon>Glossata</taxon>
        <taxon>Ditrysia</taxon>
        <taxon>Papilionoidea</taxon>
        <taxon>Papilionidae</taxon>
        <taxon>Papilioninae</taxon>
        <taxon>Iphiclides</taxon>
    </lineage>
</organism>